<keyword evidence="3" id="KW-1185">Reference proteome</keyword>
<comment type="caution">
    <text evidence="2">The sequence shown here is derived from an EMBL/GenBank/DDBJ whole genome shotgun (WGS) entry which is preliminary data.</text>
</comment>
<keyword evidence="1" id="KW-0472">Membrane</keyword>
<proteinExistence type="predicted"/>
<dbReference type="SUPFAM" id="SSF52058">
    <property type="entry name" value="L domain-like"/>
    <property type="match status" value="1"/>
</dbReference>
<keyword evidence="1" id="KW-1133">Transmembrane helix</keyword>
<keyword evidence="1" id="KW-0812">Transmembrane</keyword>
<evidence type="ECO:0000313" key="2">
    <source>
        <dbReference type="EMBL" id="KAJ0407881.1"/>
    </source>
</evidence>
<dbReference type="AlphaFoldDB" id="A0AAD5M7Z5"/>
<dbReference type="Proteomes" id="UP001209570">
    <property type="component" value="Unassembled WGS sequence"/>
</dbReference>
<name>A0AAD5M7Z5_PYTIN</name>
<gene>
    <name evidence="2" type="ORF">P43SY_009168</name>
</gene>
<sequence length="304" mass="34299">MYQASRLLSSVWINALFLAITVVNCWSTPLLQHALAHYSALERVICLALDAVLDAGTCLFIPLVIVFKYIRAFDREQLEFPPEKLNDPEWFVSMILENRMLFAMDKVDLFSKLVPHHSLYGCINKVKELMYRMPPEMDPRNVAYASETVHQGDTTVPTQIQSLSSLLKFMIYNSTIVSWTAEASINDASHPDIISICVVLTNMTAVPEGLLVGLPTGLQDIQFARTNLTTLPDELPQRWRKVTRLLFELSTLPDSFSGRSGPLGSLTLSDNAALTSLPASDDDNHILKRQYHNEQHCRHKRASR</sequence>
<evidence type="ECO:0000256" key="1">
    <source>
        <dbReference type="SAM" id="Phobius"/>
    </source>
</evidence>
<accession>A0AAD5M7Z5</accession>
<feature type="transmembrane region" description="Helical" evidence="1">
    <location>
        <begin position="41"/>
        <end position="67"/>
    </location>
</feature>
<organism evidence="2 3">
    <name type="scientific">Pythium insidiosum</name>
    <name type="common">Pythiosis disease agent</name>
    <dbReference type="NCBI Taxonomy" id="114742"/>
    <lineage>
        <taxon>Eukaryota</taxon>
        <taxon>Sar</taxon>
        <taxon>Stramenopiles</taxon>
        <taxon>Oomycota</taxon>
        <taxon>Peronosporomycetes</taxon>
        <taxon>Pythiales</taxon>
        <taxon>Pythiaceae</taxon>
        <taxon>Pythium</taxon>
    </lineage>
</organism>
<reference evidence="2" key="1">
    <citation type="submission" date="2021-12" db="EMBL/GenBank/DDBJ databases">
        <title>Prjna785345.</title>
        <authorList>
            <person name="Rujirawat T."/>
            <person name="Krajaejun T."/>
        </authorList>
    </citation>
    <scope>NUCLEOTIDE SEQUENCE</scope>
    <source>
        <strain evidence="2">Pi057C3</strain>
    </source>
</reference>
<evidence type="ECO:0000313" key="3">
    <source>
        <dbReference type="Proteomes" id="UP001209570"/>
    </source>
</evidence>
<dbReference type="EMBL" id="JAKCXM010000016">
    <property type="protein sequence ID" value="KAJ0407881.1"/>
    <property type="molecule type" value="Genomic_DNA"/>
</dbReference>
<protein>
    <submittedName>
        <fullName evidence="2">Uncharacterized protein</fullName>
    </submittedName>
</protein>